<comment type="caution">
    <text evidence="2">The sequence shown here is derived from an EMBL/GenBank/DDBJ whole genome shotgun (WGS) entry which is preliminary data.</text>
</comment>
<organism evidence="2 3">
    <name type="scientific">Colletotrichum gloeosporioides</name>
    <name type="common">Anthracnose fungus</name>
    <name type="synonym">Glomerella cingulata</name>
    <dbReference type="NCBI Taxonomy" id="474922"/>
    <lineage>
        <taxon>Eukaryota</taxon>
        <taxon>Fungi</taxon>
        <taxon>Dikarya</taxon>
        <taxon>Ascomycota</taxon>
        <taxon>Pezizomycotina</taxon>
        <taxon>Sordariomycetes</taxon>
        <taxon>Hypocreomycetidae</taxon>
        <taxon>Glomerellales</taxon>
        <taxon>Glomerellaceae</taxon>
        <taxon>Colletotrichum</taxon>
        <taxon>Colletotrichum gloeosporioides species complex</taxon>
    </lineage>
</organism>
<sequence length="549" mass="60887">MLQDTADRASRRWSRSTNGCVTCYASDAAAYSGIANGANTMFPFENEGEDLALLNLAFSITASHAAQFTPESDENPGDWEGSPSETAVEATESMGTTHLVLNRTANIEEQATLTTASSNAAALPLSTLTARHVPSRCSILFGPLEQDALYFFENVFSKLSPKTFLWSKLAIVLHHAYDDAAIMHLLLASCLSTVARGHSDHQVLRTAKSHFKRGTTRFVDGIQEHSYNHAQAFMVFWLLQLTYRAIWDGKSRSAMKNLSTALVNYVHRHRILELFGSNRGLFESLSGSASAEGDFAADSSSLNPVAMAKKSLLASLLLFTAYEDLDSEFCGSGGQFAELILSGNDTSRSLFACSRNIHADFFGSSYPWEELMDDVERSRPLELHFFSNICLNRLNRAHACGIDVEELREIEAILHTLREDYSAIFKLAEAPYSAGRKLIETSYSIVAHFYAILVCVLVDMASTAPSESLQREFAVAKDNLLRVIFRMATQCTDNPVMWRNQWALFVMARESNDEIHRDWLLHKLGNSSYAAALKDSSAQDFNPSVSRDD</sequence>
<reference evidence="2" key="2">
    <citation type="submission" date="2020-03" db="EMBL/GenBank/DDBJ databases">
        <authorList>
            <person name="Fu F.-F."/>
            <person name="Chen J."/>
        </authorList>
    </citation>
    <scope>NUCLEOTIDE SEQUENCE</scope>
    <source>
        <strain evidence="2">Lc1</strain>
    </source>
</reference>
<accession>A0A8H4CL92</accession>
<dbReference type="Proteomes" id="UP000613401">
    <property type="component" value="Unassembled WGS sequence"/>
</dbReference>
<evidence type="ECO:0000313" key="2">
    <source>
        <dbReference type="EMBL" id="KAF3806040.1"/>
    </source>
</evidence>
<reference evidence="2" key="1">
    <citation type="journal article" date="2020" name="Phytopathology">
        <title>Genome sequence and comparative analysis of Colletotrichum gloeosporioides isolated from Liriodendron leaves.</title>
        <authorList>
            <person name="Fu F.F."/>
            <person name="Hao Z."/>
            <person name="Wang P."/>
            <person name="Lu Y."/>
            <person name="Xue L.J."/>
            <person name="Wei G."/>
            <person name="Tian Y."/>
            <person name="Baishi H."/>
            <person name="Xu H."/>
            <person name="Shi J."/>
            <person name="Cheng T."/>
            <person name="Wang G."/>
            <person name="Yi Y."/>
            <person name="Chen J."/>
        </authorList>
    </citation>
    <scope>NUCLEOTIDE SEQUENCE</scope>
    <source>
        <strain evidence="2">Lc1</strain>
    </source>
</reference>
<gene>
    <name evidence="2" type="ORF">GCG54_00004365</name>
</gene>
<keyword evidence="3" id="KW-1185">Reference proteome</keyword>
<evidence type="ECO:0000256" key="1">
    <source>
        <dbReference type="SAM" id="MobiDB-lite"/>
    </source>
</evidence>
<name>A0A8H4CL92_COLGL</name>
<dbReference type="AlphaFoldDB" id="A0A8H4CL92"/>
<feature type="region of interest" description="Disordered" evidence="1">
    <location>
        <begin position="68"/>
        <end position="93"/>
    </location>
</feature>
<evidence type="ECO:0000313" key="3">
    <source>
        <dbReference type="Proteomes" id="UP000613401"/>
    </source>
</evidence>
<dbReference type="RefSeq" id="XP_045265199.1">
    <property type="nucleotide sequence ID" value="XM_045404415.1"/>
</dbReference>
<proteinExistence type="predicted"/>
<protein>
    <submittedName>
        <fullName evidence="2">Uncharacterized protein</fullName>
    </submittedName>
</protein>
<dbReference type="EMBL" id="WVTB01000037">
    <property type="protein sequence ID" value="KAF3806040.1"/>
    <property type="molecule type" value="Genomic_DNA"/>
</dbReference>
<dbReference type="GeneID" id="69011520"/>